<dbReference type="Pfam" id="PF13765">
    <property type="entry name" value="PRY"/>
    <property type="match status" value="1"/>
</dbReference>
<dbReference type="InterPro" id="IPR043136">
    <property type="entry name" value="B30.2/SPRY_sf"/>
</dbReference>
<dbReference type="Proteomes" id="UP000007267">
    <property type="component" value="Unassembled WGS sequence"/>
</dbReference>
<dbReference type="InterPro" id="IPR013320">
    <property type="entry name" value="ConA-like_dom_sf"/>
</dbReference>
<dbReference type="AlphaFoldDB" id="K7G5D2"/>
<evidence type="ECO:0000313" key="4">
    <source>
        <dbReference type="Proteomes" id="UP000007267"/>
    </source>
</evidence>
<reference evidence="4" key="2">
    <citation type="journal article" date="2013" name="Nat. Genet.">
        <title>The draft genomes of soft-shell turtle and green sea turtle yield insights into the development and evolution of the turtle-specific body plan.</title>
        <authorList>
            <person name="Wang Z."/>
            <person name="Pascual-Anaya J."/>
            <person name="Zadissa A."/>
            <person name="Li W."/>
            <person name="Niimura Y."/>
            <person name="Huang Z."/>
            <person name="Li C."/>
            <person name="White S."/>
            <person name="Xiong Z."/>
            <person name="Fang D."/>
            <person name="Wang B."/>
            <person name="Ming Y."/>
            <person name="Chen Y."/>
            <person name="Zheng Y."/>
            <person name="Kuraku S."/>
            <person name="Pignatelli M."/>
            <person name="Herrero J."/>
            <person name="Beal K."/>
            <person name="Nozawa M."/>
            <person name="Li Q."/>
            <person name="Wang J."/>
            <person name="Zhang H."/>
            <person name="Yu L."/>
            <person name="Shigenobu S."/>
            <person name="Wang J."/>
            <person name="Liu J."/>
            <person name="Flicek P."/>
            <person name="Searle S."/>
            <person name="Wang J."/>
            <person name="Kuratani S."/>
            <person name="Yin Y."/>
            <person name="Aken B."/>
            <person name="Zhang G."/>
            <person name="Irie N."/>
        </authorList>
    </citation>
    <scope>NUCLEOTIDE SEQUENCE [LARGE SCALE GENOMIC DNA]</scope>
    <source>
        <strain evidence="4">Daiwa-1</strain>
    </source>
</reference>
<dbReference type="PROSITE" id="PS50188">
    <property type="entry name" value="B302_SPRY"/>
    <property type="match status" value="1"/>
</dbReference>
<sequence>MKKFKDTLSSRQQLRRADDHGDPDTAHPQIIASADWTHVSLADKKQARPNNPERFDTELCLLGSAGFTSGRHYWEMKIQERDFCAVGMARESVIRKGRISFSPEHGIWAMECRGNSYSALTSPEHGTPLFLRQAPSKIWVYLDYEVGQVAF</sequence>
<reference evidence="3" key="4">
    <citation type="submission" date="2025-09" db="UniProtKB">
        <authorList>
            <consortium name="Ensembl"/>
        </authorList>
    </citation>
    <scope>IDENTIFICATION</scope>
</reference>
<feature type="region of interest" description="Disordered" evidence="1">
    <location>
        <begin position="1"/>
        <end position="28"/>
    </location>
</feature>
<dbReference type="eggNOG" id="KOG2177">
    <property type="taxonomic scope" value="Eukaryota"/>
</dbReference>
<dbReference type="Gene3D" id="2.60.120.920">
    <property type="match status" value="1"/>
</dbReference>
<dbReference type="PRINTS" id="PR01407">
    <property type="entry name" value="BUTYPHLNCDUF"/>
</dbReference>
<dbReference type="InterPro" id="IPR001870">
    <property type="entry name" value="B30.2/SPRY"/>
</dbReference>
<dbReference type="InterPro" id="IPR050143">
    <property type="entry name" value="TRIM/RBCC"/>
</dbReference>
<dbReference type="OMA" id="IWAMECR"/>
<keyword evidence="4" id="KW-1185">Reference proteome</keyword>
<accession>K7G5D2</accession>
<protein>
    <recommendedName>
        <fullName evidence="2">B30.2/SPRY domain-containing protein</fullName>
    </recommendedName>
</protein>
<feature type="domain" description="B30.2/SPRY" evidence="2">
    <location>
        <begin position="1"/>
        <end position="151"/>
    </location>
</feature>
<reference evidence="3" key="3">
    <citation type="submission" date="2025-08" db="UniProtKB">
        <authorList>
            <consortium name="Ensembl"/>
        </authorList>
    </citation>
    <scope>IDENTIFICATION</scope>
</reference>
<dbReference type="Pfam" id="PF00622">
    <property type="entry name" value="SPRY"/>
    <property type="match status" value="1"/>
</dbReference>
<name>K7G5D2_PELSI</name>
<evidence type="ECO:0000256" key="1">
    <source>
        <dbReference type="SAM" id="MobiDB-lite"/>
    </source>
</evidence>
<dbReference type="InterPro" id="IPR006574">
    <property type="entry name" value="PRY"/>
</dbReference>
<evidence type="ECO:0000259" key="2">
    <source>
        <dbReference type="PROSITE" id="PS50188"/>
    </source>
</evidence>
<dbReference type="STRING" id="13735.ENSPSIP00000015493"/>
<dbReference type="HOGENOM" id="CLU_013137_7_4_1"/>
<dbReference type="SUPFAM" id="SSF49899">
    <property type="entry name" value="Concanavalin A-like lectins/glucanases"/>
    <property type="match status" value="1"/>
</dbReference>
<dbReference type="InterPro" id="IPR003877">
    <property type="entry name" value="SPRY_dom"/>
</dbReference>
<proteinExistence type="predicted"/>
<evidence type="ECO:0000313" key="3">
    <source>
        <dbReference type="Ensembl" id="ENSPSIP00000015493.1"/>
    </source>
</evidence>
<dbReference type="PANTHER" id="PTHR24103">
    <property type="entry name" value="E3 UBIQUITIN-PROTEIN LIGASE TRIM"/>
    <property type="match status" value="1"/>
</dbReference>
<reference evidence="4" key="1">
    <citation type="submission" date="2011-10" db="EMBL/GenBank/DDBJ databases">
        <authorList>
            <consortium name="Soft-shell Turtle Genome Consortium"/>
        </authorList>
    </citation>
    <scope>NUCLEOTIDE SEQUENCE [LARGE SCALE GENOMIC DNA]</scope>
    <source>
        <strain evidence="4">Daiwa-1</strain>
    </source>
</reference>
<dbReference type="SMART" id="SM00589">
    <property type="entry name" value="PRY"/>
    <property type="match status" value="1"/>
</dbReference>
<dbReference type="GeneTree" id="ENSGT01030000234669"/>
<organism evidence="3 4">
    <name type="scientific">Pelodiscus sinensis</name>
    <name type="common">Chinese softshell turtle</name>
    <name type="synonym">Trionyx sinensis</name>
    <dbReference type="NCBI Taxonomy" id="13735"/>
    <lineage>
        <taxon>Eukaryota</taxon>
        <taxon>Metazoa</taxon>
        <taxon>Chordata</taxon>
        <taxon>Craniata</taxon>
        <taxon>Vertebrata</taxon>
        <taxon>Euteleostomi</taxon>
        <taxon>Archelosauria</taxon>
        <taxon>Testudinata</taxon>
        <taxon>Testudines</taxon>
        <taxon>Cryptodira</taxon>
        <taxon>Trionychia</taxon>
        <taxon>Trionychidae</taxon>
        <taxon>Pelodiscus</taxon>
    </lineage>
</organism>
<dbReference type="Ensembl" id="ENSPSIT00000015566.1">
    <property type="protein sequence ID" value="ENSPSIP00000015493.1"/>
    <property type="gene ID" value="ENSPSIG00000013855.1"/>
</dbReference>
<feature type="compositionally biased region" description="Basic and acidic residues" evidence="1">
    <location>
        <begin position="15"/>
        <end position="25"/>
    </location>
</feature>
<dbReference type="EMBL" id="AGCU01001610">
    <property type="status" value="NOT_ANNOTATED_CDS"/>
    <property type="molecule type" value="Genomic_DNA"/>
</dbReference>
<dbReference type="InterPro" id="IPR003879">
    <property type="entry name" value="Butyrophylin_SPRY"/>
</dbReference>